<feature type="domain" description="NACHT conflict system C-terminal helical" evidence="1">
    <location>
        <begin position="121"/>
        <end position="210"/>
    </location>
</feature>
<sequence>MNSTQAVESLRMMKLEIDALVAEDSQLQQLLSWIKLKSLSVRSDDKPAKVRAFYLAVVSLLGLPLVRNFDPNRASAKARQFATSFNRVREVALDLGFNLNPNTDPAYVLVSILAQDIDPQLKQTVQQLIAELPDPKEEREKFETWRQTNGLEWVAKLTDVLGIDFQLSDKQRELLKRYYSDNKLLLEYLNSVSNLTPTLRAEIEEGLFLPID</sequence>
<gene>
    <name evidence="2" type="ORF">NIES2119_30605</name>
</gene>
<name>A0A1U7I395_9CYAN</name>
<protein>
    <recommendedName>
        <fullName evidence="1">NACHT conflict system C-terminal helical domain-containing protein</fullName>
    </recommendedName>
</protein>
<evidence type="ECO:0000313" key="2">
    <source>
        <dbReference type="EMBL" id="OKH30598.1"/>
    </source>
</evidence>
<accession>A0A1U7I395</accession>
<proteinExistence type="predicted"/>
<dbReference type="Proteomes" id="UP000185860">
    <property type="component" value="Unassembled WGS sequence"/>
</dbReference>
<evidence type="ECO:0000259" key="1">
    <source>
        <dbReference type="Pfam" id="PF22727"/>
    </source>
</evidence>
<dbReference type="AlphaFoldDB" id="A0A1U7I395"/>
<dbReference type="Pfam" id="PF22727">
    <property type="entry name" value="NCH2"/>
    <property type="match status" value="1"/>
</dbReference>
<dbReference type="RefSeq" id="WP_073597270.1">
    <property type="nucleotide sequence ID" value="NZ_MRCE01000062.1"/>
</dbReference>
<comment type="caution">
    <text evidence="2">The sequence shown here is derived from an EMBL/GenBank/DDBJ whole genome shotgun (WGS) entry which is preliminary data.</text>
</comment>
<evidence type="ECO:0000313" key="3">
    <source>
        <dbReference type="Proteomes" id="UP000185860"/>
    </source>
</evidence>
<reference evidence="2 3" key="1">
    <citation type="submission" date="2016-11" db="EMBL/GenBank/DDBJ databases">
        <title>Draft Genome Sequences of Nine Cyanobacterial Strains from Diverse Habitats.</title>
        <authorList>
            <person name="Zhu T."/>
            <person name="Hou S."/>
            <person name="Lu X."/>
            <person name="Hess W.R."/>
        </authorList>
    </citation>
    <scope>NUCLEOTIDE SEQUENCE [LARGE SCALE GENOMIC DNA]</scope>
    <source>
        <strain evidence="2 3">IAM M-71</strain>
    </source>
</reference>
<dbReference type="InterPro" id="IPR054501">
    <property type="entry name" value="NCH2"/>
</dbReference>
<dbReference type="STRING" id="454136.NIES2119_30605"/>
<organism evidence="2 3">
    <name type="scientific">[Phormidium ambiguum] IAM M-71</name>
    <dbReference type="NCBI Taxonomy" id="454136"/>
    <lineage>
        <taxon>Bacteria</taxon>
        <taxon>Bacillati</taxon>
        <taxon>Cyanobacteriota</taxon>
        <taxon>Cyanophyceae</taxon>
        <taxon>Oscillatoriophycideae</taxon>
        <taxon>Aerosakkonematales</taxon>
        <taxon>Aerosakkonemataceae</taxon>
        <taxon>Floridanema</taxon>
    </lineage>
</organism>
<dbReference type="EMBL" id="MRCE01000062">
    <property type="protein sequence ID" value="OKH30598.1"/>
    <property type="molecule type" value="Genomic_DNA"/>
</dbReference>